<dbReference type="Proteomes" id="UP000824078">
    <property type="component" value="Unassembled WGS sequence"/>
</dbReference>
<reference evidence="1" key="1">
    <citation type="submission" date="2020-10" db="EMBL/GenBank/DDBJ databases">
        <authorList>
            <person name="Gilroy R."/>
        </authorList>
    </citation>
    <scope>NUCLEOTIDE SEQUENCE</scope>
    <source>
        <strain evidence="1">ChiHjej12B11-29160</strain>
    </source>
</reference>
<dbReference type="AlphaFoldDB" id="A0A9D1HWI9"/>
<dbReference type="EMBL" id="DVMQ01000006">
    <property type="protein sequence ID" value="HIU23597.1"/>
    <property type="molecule type" value="Genomic_DNA"/>
</dbReference>
<protein>
    <submittedName>
        <fullName evidence="1">Uncharacterized protein</fullName>
    </submittedName>
</protein>
<proteinExistence type="predicted"/>
<accession>A0A9D1HWI9</accession>
<evidence type="ECO:0000313" key="2">
    <source>
        <dbReference type="Proteomes" id="UP000824078"/>
    </source>
</evidence>
<reference evidence="1" key="2">
    <citation type="journal article" date="2021" name="PeerJ">
        <title>Extensive microbial diversity within the chicken gut microbiome revealed by metagenomics and culture.</title>
        <authorList>
            <person name="Gilroy R."/>
            <person name="Ravi A."/>
            <person name="Getino M."/>
            <person name="Pursley I."/>
            <person name="Horton D.L."/>
            <person name="Alikhan N.F."/>
            <person name="Baker D."/>
            <person name="Gharbi K."/>
            <person name="Hall N."/>
            <person name="Watson M."/>
            <person name="Adriaenssens E.M."/>
            <person name="Foster-Nyarko E."/>
            <person name="Jarju S."/>
            <person name="Secka A."/>
            <person name="Antonio M."/>
            <person name="Oren A."/>
            <person name="Chaudhuri R.R."/>
            <person name="La Ragione R."/>
            <person name="Hildebrand F."/>
            <person name="Pallen M.J."/>
        </authorList>
    </citation>
    <scope>NUCLEOTIDE SEQUENCE</scope>
    <source>
        <strain evidence="1">ChiHjej12B11-29160</strain>
    </source>
</reference>
<evidence type="ECO:0000313" key="1">
    <source>
        <dbReference type="EMBL" id="HIU23597.1"/>
    </source>
</evidence>
<organism evidence="1 2">
    <name type="scientific">Candidatus Coprovicinus avistercoris</name>
    <dbReference type="NCBI Taxonomy" id="2840754"/>
    <lineage>
        <taxon>Bacteria</taxon>
        <taxon>Bacillati</taxon>
        <taxon>Actinomycetota</taxon>
        <taxon>Coriobacteriia</taxon>
        <taxon>Coriobacteriales</taxon>
        <taxon>Coriobacteriaceae</taxon>
        <taxon>Coriobacteriaceae incertae sedis</taxon>
        <taxon>Candidatus Coprovicinus</taxon>
    </lineage>
</organism>
<gene>
    <name evidence="1" type="ORF">IAD17_01560</name>
</gene>
<name>A0A9D1HWI9_9ACTN</name>
<sequence>MARNDESNAAQGGVSEELDALSCDLLGSALDALAAGSDVLAVVALEDEHNTRISRSFINDAPEACIEAARNYVQGLIASSGDKNNGLDMPVRYALVYEGAVENTDGAFDDALILEFAEQGTQAYSAYVLWDGFGAGENLAWTDPAPAGEVESLF</sequence>
<comment type="caution">
    <text evidence="1">The sequence shown here is derived from an EMBL/GenBank/DDBJ whole genome shotgun (WGS) entry which is preliminary data.</text>
</comment>